<dbReference type="SUPFAM" id="SSF56219">
    <property type="entry name" value="DNase I-like"/>
    <property type="match status" value="1"/>
</dbReference>
<comment type="caution">
    <text evidence="2">The sequence shown here is derived from an EMBL/GenBank/DDBJ whole genome shotgun (WGS) entry which is preliminary data.</text>
</comment>
<sequence>MPREEGQNTEPTRMVGFLETKVKEENMTHAVGKVCSNWQWEHNADSSNRGRSLDTLVNISNTLDDSWCLLGDFNSILHQGERIDGNEVSESEMADFIAYAKSGLREFSYVGAFFTWTNKTIWSRIDRALYNTLWYDTFDYTHVTYQDQGLSDHFPISLDFPTCPMHRKAFHFYNMWALKSLLCSLRRPLNMLNRSKYADIYAQQAKAGENLTQVQLQL</sequence>
<dbReference type="OrthoDB" id="1305838at2759"/>
<dbReference type="AlphaFoldDB" id="A0A9Q1JG89"/>
<evidence type="ECO:0000313" key="3">
    <source>
        <dbReference type="Proteomes" id="UP001153076"/>
    </source>
</evidence>
<organism evidence="2 3">
    <name type="scientific">Carnegiea gigantea</name>
    <dbReference type="NCBI Taxonomy" id="171969"/>
    <lineage>
        <taxon>Eukaryota</taxon>
        <taxon>Viridiplantae</taxon>
        <taxon>Streptophyta</taxon>
        <taxon>Embryophyta</taxon>
        <taxon>Tracheophyta</taxon>
        <taxon>Spermatophyta</taxon>
        <taxon>Magnoliopsida</taxon>
        <taxon>eudicotyledons</taxon>
        <taxon>Gunneridae</taxon>
        <taxon>Pentapetalae</taxon>
        <taxon>Caryophyllales</taxon>
        <taxon>Cactineae</taxon>
        <taxon>Cactaceae</taxon>
        <taxon>Cactoideae</taxon>
        <taxon>Echinocereeae</taxon>
        <taxon>Carnegiea</taxon>
    </lineage>
</organism>
<dbReference type="Pfam" id="PF03372">
    <property type="entry name" value="Exo_endo_phos"/>
    <property type="match status" value="1"/>
</dbReference>
<dbReference type="Proteomes" id="UP001153076">
    <property type="component" value="Unassembled WGS sequence"/>
</dbReference>
<dbReference type="GO" id="GO:0003824">
    <property type="term" value="F:catalytic activity"/>
    <property type="evidence" value="ECO:0007669"/>
    <property type="project" value="InterPro"/>
</dbReference>
<proteinExistence type="predicted"/>
<dbReference type="InterPro" id="IPR036691">
    <property type="entry name" value="Endo/exonu/phosph_ase_sf"/>
</dbReference>
<feature type="domain" description="Endonuclease/exonuclease/phosphatase" evidence="1">
    <location>
        <begin position="38"/>
        <end position="153"/>
    </location>
</feature>
<evidence type="ECO:0000313" key="2">
    <source>
        <dbReference type="EMBL" id="KAJ8420949.1"/>
    </source>
</evidence>
<name>A0A9Q1JG89_9CARY</name>
<dbReference type="PANTHER" id="PTHR33710">
    <property type="entry name" value="BNAC02G09200D PROTEIN"/>
    <property type="match status" value="1"/>
</dbReference>
<gene>
    <name evidence="2" type="ORF">Cgig2_017688</name>
</gene>
<protein>
    <recommendedName>
        <fullName evidence="1">Endonuclease/exonuclease/phosphatase domain-containing protein</fullName>
    </recommendedName>
</protein>
<keyword evidence="3" id="KW-1185">Reference proteome</keyword>
<dbReference type="Gene3D" id="3.60.10.10">
    <property type="entry name" value="Endonuclease/exonuclease/phosphatase"/>
    <property type="match status" value="1"/>
</dbReference>
<reference evidence="2" key="1">
    <citation type="submission" date="2022-04" db="EMBL/GenBank/DDBJ databases">
        <title>Carnegiea gigantea Genome sequencing and assembly v2.</title>
        <authorList>
            <person name="Copetti D."/>
            <person name="Sanderson M.J."/>
            <person name="Burquez A."/>
            <person name="Wojciechowski M.F."/>
        </authorList>
    </citation>
    <scope>NUCLEOTIDE SEQUENCE</scope>
    <source>
        <strain evidence="2">SGP5-SGP5p</strain>
        <tissue evidence="2">Aerial part</tissue>
    </source>
</reference>
<dbReference type="InterPro" id="IPR005135">
    <property type="entry name" value="Endo/exonuclease/phosphatase"/>
</dbReference>
<dbReference type="PANTHER" id="PTHR33710:SF71">
    <property type="entry name" value="ENDONUCLEASE_EXONUCLEASE_PHOSPHATASE DOMAIN-CONTAINING PROTEIN"/>
    <property type="match status" value="1"/>
</dbReference>
<dbReference type="EMBL" id="JAKOGI010003014">
    <property type="protein sequence ID" value="KAJ8420949.1"/>
    <property type="molecule type" value="Genomic_DNA"/>
</dbReference>
<accession>A0A9Q1JG89</accession>
<evidence type="ECO:0000259" key="1">
    <source>
        <dbReference type="Pfam" id="PF03372"/>
    </source>
</evidence>